<keyword evidence="5" id="KW-0067">ATP-binding</keyword>
<dbReference type="Gene3D" id="3.40.50.300">
    <property type="entry name" value="P-loop containing nucleotide triphosphate hydrolases"/>
    <property type="match status" value="1"/>
</dbReference>
<keyword evidence="9" id="KW-1185">Reference proteome</keyword>
<keyword evidence="2" id="KW-0547">Nucleotide-binding</keyword>
<feature type="domain" description="DEAD-box RNA helicase Q" evidence="7">
    <location>
        <begin position="58"/>
        <end position="86"/>
    </location>
</feature>
<evidence type="ECO:0000256" key="2">
    <source>
        <dbReference type="ARBA" id="ARBA00022741"/>
    </source>
</evidence>
<dbReference type="InterPro" id="IPR014014">
    <property type="entry name" value="RNA_helicase_DEAD_Q_motif"/>
</dbReference>
<dbReference type="InterPro" id="IPR011545">
    <property type="entry name" value="DEAD/DEAH_box_helicase_dom"/>
</dbReference>
<dbReference type="PROSITE" id="PS51195">
    <property type="entry name" value="Q_MOTIF"/>
    <property type="match status" value="1"/>
</dbReference>
<dbReference type="EC" id="3.6.4.13" evidence="1"/>
<sequence>MIFRKRIKGLAKKEAKQRWDDRHWKEKSLDEMTERDWRIFKEDYNIACKGGRIPNPIRSWRESDIQSELLDIIDKIGYKEPTPIQRQAIPIGLQNRDIIGVAETGSGKTAAFLIPLLVWIQSLPKIER</sequence>
<dbReference type="EMBL" id="JARBDR010000342">
    <property type="protein sequence ID" value="KAJ8313993.1"/>
    <property type="molecule type" value="Genomic_DNA"/>
</dbReference>
<dbReference type="Proteomes" id="UP001217089">
    <property type="component" value="Unassembled WGS sequence"/>
</dbReference>
<dbReference type="InterPro" id="IPR027417">
    <property type="entry name" value="P-loop_NTPase"/>
</dbReference>
<organism evidence="8 9">
    <name type="scientific">Tegillarca granosa</name>
    <name type="common">Malaysian cockle</name>
    <name type="synonym">Anadara granosa</name>
    <dbReference type="NCBI Taxonomy" id="220873"/>
    <lineage>
        <taxon>Eukaryota</taxon>
        <taxon>Metazoa</taxon>
        <taxon>Spiralia</taxon>
        <taxon>Lophotrochozoa</taxon>
        <taxon>Mollusca</taxon>
        <taxon>Bivalvia</taxon>
        <taxon>Autobranchia</taxon>
        <taxon>Pteriomorphia</taxon>
        <taxon>Arcoida</taxon>
        <taxon>Arcoidea</taxon>
        <taxon>Arcidae</taxon>
        <taxon>Tegillarca</taxon>
    </lineage>
</organism>
<evidence type="ECO:0000256" key="3">
    <source>
        <dbReference type="ARBA" id="ARBA00022801"/>
    </source>
</evidence>
<dbReference type="SUPFAM" id="SSF52540">
    <property type="entry name" value="P-loop containing nucleoside triphosphate hydrolases"/>
    <property type="match status" value="1"/>
</dbReference>
<evidence type="ECO:0000256" key="1">
    <source>
        <dbReference type="ARBA" id="ARBA00012552"/>
    </source>
</evidence>
<evidence type="ECO:0000259" key="7">
    <source>
        <dbReference type="PROSITE" id="PS51195"/>
    </source>
</evidence>
<feature type="short sequence motif" description="Q motif" evidence="6">
    <location>
        <begin position="58"/>
        <end position="86"/>
    </location>
</feature>
<name>A0ABQ9FEB0_TEGGR</name>
<evidence type="ECO:0000256" key="6">
    <source>
        <dbReference type="PROSITE-ProRule" id="PRU00552"/>
    </source>
</evidence>
<reference evidence="8 9" key="1">
    <citation type="submission" date="2022-12" db="EMBL/GenBank/DDBJ databases">
        <title>Chromosome-level genome of Tegillarca granosa.</title>
        <authorList>
            <person name="Kim J."/>
        </authorList>
    </citation>
    <scope>NUCLEOTIDE SEQUENCE [LARGE SCALE GENOMIC DNA]</scope>
    <source>
        <strain evidence="8">Teg-2019</strain>
        <tissue evidence="8">Adductor muscle</tissue>
    </source>
</reference>
<gene>
    <name evidence="8" type="ORF">KUTeg_008554</name>
</gene>
<proteinExistence type="predicted"/>
<dbReference type="Pfam" id="PF00270">
    <property type="entry name" value="DEAD"/>
    <property type="match status" value="1"/>
</dbReference>
<evidence type="ECO:0000256" key="4">
    <source>
        <dbReference type="ARBA" id="ARBA00022806"/>
    </source>
</evidence>
<protein>
    <recommendedName>
        <fullName evidence="1">RNA helicase</fullName>
        <ecNumber evidence="1">3.6.4.13</ecNumber>
    </recommendedName>
</protein>
<accession>A0ABQ9FEB0</accession>
<evidence type="ECO:0000256" key="5">
    <source>
        <dbReference type="ARBA" id="ARBA00022840"/>
    </source>
</evidence>
<comment type="caution">
    <text evidence="8">The sequence shown here is derived from an EMBL/GenBank/DDBJ whole genome shotgun (WGS) entry which is preliminary data.</text>
</comment>
<keyword evidence="3" id="KW-0378">Hydrolase</keyword>
<evidence type="ECO:0000313" key="9">
    <source>
        <dbReference type="Proteomes" id="UP001217089"/>
    </source>
</evidence>
<evidence type="ECO:0000313" key="8">
    <source>
        <dbReference type="EMBL" id="KAJ8313993.1"/>
    </source>
</evidence>
<keyword evidence="4" id="KW-0347">Helicase</keyword>
<dbReference type="PANTHER" id="PTHR47958">
    <property type="entry name" value="ATP-DEPENDENT RNA HELICASE DBP3"/>
    <property type="match status" value="1"/>
</dbReference>